<reference evidence="15 16" key="1">
    <citation type="journal article" date="2003" name="DNA Res.">
        <title>Complete genome structure of Gloeobacter violaceus PCC 7421, a cyanobacterium that lacks thylakoids.</title>
        <authorList>
            <person name="Nakamura Y."/>
            <person name="Kaneko T."/>
            <person name="Sato S."/>
            <person name="Mimuro M."/>
            <person name="Miyashita H."/>
            <person name="Tsuchiya T."/>
            <person name="Sasamoto S."/>
            <person name="Watanabe A."/>
            <person name="Kawashima K."/>
            <person name="Kishida Y."/>
            <person name="Kiyokawa C."/>
            <person name="Kohara M."/>
            <person name="Matsumoto M."/>
            <person name="Matsuno A."/>
            <person name="Nakazaki N."/>
            <person name="Shimpo S."/>
            <person name="Takeuchi C."/>
            <person name="Yamada M."/>
            <person name="Tabata S."/>
        </authorList>
    </citation>
    <scope>NUCLEOTIDE SEQUENCE [LARGE SCALE GENOMIC DNA]</scope>
    <source>
        <strain evidence="16">ATCC 29082 / PCC 7421</strain>
    </source>
</reference>
<dbReference type="SUPFAM" id="SSF51735">
    <property type="entry name" value="NAD(P)-binding Rossmann-fold domains"/>
    <property type="match status" value="1"/>
</dbReference>
<protein>
    <recommendedName>
        <fullName evidence="3 12">Aspartate-semialdehyde dehydrogenase</fullName>
        <ecNumber evidence="3 12">1.2.1.11</ecNumber>
    </recommendedName>
</protein>
<evidence type="ECO:0000256" key="3">
    <source>
        <dbReference type="ARBA" id="ARBA00013120"/>
    </source>
</evidence>
<keyword evidence="8" id="KW-0560">Oxidoreductase</keyword>
<evidence type="ECO:0000256" key="8">
    <source>
        <dbReference type="ARBA" id="ARBA00023002"/>
    </source>
</evidence>
<evidence type="ECO:0000256" key="10">
    <source>
        <dbReference type="ARBA" id="ARBA00023167"/>
    </source>
</evidence>
<dbReference type="GO" id="GO:0009086">
    <property type="term" value="P:methionine biosynthetic process"/>
    <property type="evidence" value="ECO:0007669"/>
    <property type="project" value="UniProtKB-UniRule"/>
</dbReference>
<keyword evidence="9" id="KW-0457">Lysine biosynthesis</keyword>
<dbReference type="Gene3D" id="3.30.360.10">
    <property type="entry name" value="Dihydrodipicolinate Reductase, domain 2"/>
    <property type="match status" value="1"/>
</dbReference>
<dbReference type="NCBIfam" id="TIGR01296">
    <property type="entry name" value="asd_B"/>
    <property type="match status" value="1"/>
</dbReference>
<evidence type="ECO:0000259" key="14">
    <source>
        <dbReference type="SMART" id="SM00859"/>
    </source>
</evidence>
<evidence type="ECO:0000256" key="9">
    <source>
        <dbReference type="ARBA" id="ARBA00023154"/>
    </source>
</evidence>
<keyword evidence="6" id="KW-0521">NADP</keyword>
<dbReference type="Pfam" id="PF01118">
    <property type="entry name" value="Semialdhyde_dh"/>
    <property type="match status" value="1"/>
</dbReference>
<dbReference type="SUPFAM" id="SSF55347">
    <property type="entry name" value="Glyceraldehyde-3-phosphate dehydrogenase-like, C-terminal domain"/>
    <property type="match status" value="1"/>
</dbReference>
<dbReference type="Pfam" id="PF02774">
    <property type="entry name" value="Semialdhyde_dhC"/>
    <property type="match status" value="1"/>
</dbReference>
<dbReference type="PANTHER" id="PTHR46278">
    <property type="entry name" value="DEHYDROGENASE, PUTATIVE-RELATED"/>
    <property type="match status" value="1"/>
</dbReference>
<dbReference type="PhylomeDB" id="Q7NLV2"/>
<dbReference type="NCBIfam" id="NF011456">
    <property type="entry name" value="PRK14874.1"/>
    <property type="match status" value="1"/>
</dbReference>
<dbReference type="GO" id="GO:0009089">
    <property type="term" value="P:lysine biosynthetic process via diaminopimelate"/>
    <property type="evidence" value="ECO:0007669"/>
    <property type="project" value="UniProtKB-UniRule"/>
</dbReference>
<dbReference type="InterPro" id="IPR005986">
    <property type="entry name" value="Asp_semialdehyde_DH_beta"/>
</dbReference>
<evidence type="ECO:0000256" key="12">
    <source>
        <dbReference type="NCBIfam" id="TIGR01296"/>
    </source>
</evidence>
<dbReference type="PANTHER" id="PTHR46278:SF2">
    <property type="entry name" value="ASPARTATE-SEMIALDEHYDE DEHYDROGENASE"/>
    <property type="match status" value="1"/>
</dbReference>
<dbReference type="EnsemblBacteria" id="BAC88958">
    <property type="protein sequence ID" value="BAC88958"/>
    <property type="gene ID" value="BAC88958"/>
</dbReference>
<dbReference type="CDD" id="cd02316">
    <property type="entry name" value="VcASADH2_like_N"/>
    <property type="match status" value="1"/>
</dbReference>
<dbReference type="SMART" id="SM00859">
    <property type="entry name" value="Semialdhyde_dh"/>
    <property type="match status" value="1"/>
</dbReference>
<gene>
    <name evidence="15" type="ordered locus">glr1017</name>
</gene>
<dbReference type="eggNOG" id="COG0136">
    <property type="taxonomic scope" value="Bacteria"/>
</dbReference>
<dbReference type="GO" id="GO:0046983">
    <property type="term" value="F:protein dimerization activity"/>
    <property type="evidence" value="ECO:0007669"/>
    <property type="project" value="InterPro"/>
</dbReference>
<comment type="subunit">
    <text evidence="2">Homodimer.</text>
</comment>
<dbReference type="GO" id="GO:0019877">
    <property type="term" value="P:diaminopimelate biosynthetic process"/>
    <property type="evidence" value="ECO:0007669"/>
    <property type="project" value="UniProtKB-KW"/>
</dbReference>
<evidence type="ECO:0000256" key="13">
    <source>
        <dbReference type="PIRSR" id="PIRSR000148-1"/>
    </source>
</evidence>
<comment type="similarity">
    <text evidence="1">Belongs to the aspartate-semialdehyde dehydrogenase family.</text>
</comment>
<dbReference type="AlphaFoldDB" id="Q7NLV2"/>
<organism evidence="15 16">
    <name type="scientific">Gloeobacter violaceus (strain ATCC 29082 / PCC 7421)</name>
    <dbReference type="NCBI Taxonomy" id="251221"/>
    <lineage>
        <taxon>Bacteria</taxon>
        <taxon>Bacillati</taxon>
        <taxon>Cyanobacteriota</taxon>
        <taxon>Cyanophyceae</taxon>
        <taxon>Gloeobacterales</taxon>
        <taxon>Gloeobacteraceae</taxon>
        <taxon>Gloeobacter</taxon>
    </lineage>
</organism>
<keyword evidence="4" id="KW-0028">Amino-acid biosynthesis</keyword>
<dbReference type="Proteomes" id="UP000000557">
    <property type="component" value="Chromosome"/>
</dbReference>
<evidence type="ECO:0000313" key="15">
    <source>
        <dbReference type="EMBL" id="BAC88958.1"/>
    </source>
</evidence>
<dbReference type="Gene3D" id="3.40.50.720">
    <property type="entry name" value="NAD(P)-binding Rossmann-like Domain"/>
    <property type="match status" value="1"/>
</dbReference>
<dbReference type="InterPro" id="IPR012280">
    <property type="entry name" value="Semialdhyde_DH_dimer_dom"/>
</dbReference>
<accession>Q7NLV2</accession>
<evidence type="ECO:0000256" key="5">
    <source>
        <dbReference type="ARBA" id="ARBA00022697"/>
    </source>
</evidence>
<keyword evidence="10" id="KW-0486">Methionine biosynthesis</keyword>
<evidence type="ECO:0000256" key="1">
    <source>
        <dbReference type="ARBA" id="ARBA00010584"/>
    </source>
</evidence>
<keyword evidence="7" id="KW-0220">Diaminopimelate biosynthesis</keyword>
<dbReference type="GO" id="GO:0009088">
    <property type="term" value="P:threonine biosynthetic process"/>
    <property type="evidence" value="ECO:0007669"/>
    <property type="project" value="UniProtKB-UniRule"/>
</dbReference>
<name>Q7NLV2_GLOVI</name>
<dbReference type="GO" id="GO:0004073">
    <property type="term" value="F:aspartate-semialdehyde dehydrogenase activity"/>
    <property type="evidence" value="ECO:0007669"/>
    <property type="project" value="UniProtKB-UniRule"/>
</dbReference>
<dbReference type="GO" id="GO:0009097">
    <property type="term" value="P:isoleucine biosynthetic process"/>
    <property type="evidence" value="ECO:0007669"/>
    <property type="project" value="UniProtKB-UniRule"/>
</dbReference>
<dbReference type="InterPro" id="IPR036291">
    <property type="entry name" value="NAD(P)-bd_dom_sf"/>
</dbReference>
<evidence type="ECO:0000256" key="2">
    <source>
        <dbReference type="ARBA" id="ARBA00011738"/>
    </source>
</evidence>
<proteinExistence type="inferred from homology"/>
<dbReference type="GO" id="GO:0050661">
    <property type="term" value="F:NADP binding"/>
    <property type="evidence" value="ECO:0007669"/>
    <property type="project" value="InterPro"/>
</dbReference>
<feature type="active site" description="Acyl-thioester intermediate" evidence="13">
    <location>
        <position position="115"/>
    </location>
</feature>
<keyword evidence="16" id="KW-1185">Reference proteome</keyword>
<evidence type="ECO:0000256" key="6">
    <source>
        <dbReference type="ARBA" id="ARBA00022857"/>
    </source>
</evidence>
<sequence>MGTEMVKLLQERHFPLASLKLLASERSAGKLLDFAGESLPVEVLRPEALKGQDIVLGATEADVARQYAGVIVEAGGVFVDNSSAFRQDPAVPLVVPEVNLADLTAHCGIVASPNCSTILLVVAVWPLHRRRPLKRLVVSTYQAASGAGAAGMAELERQTRQVLAGEVPTAEVFPHPIAFNLFPHNSAIGADRYCEEERKMVHETRRIFHSAALPIAVTCVRVPVLRAHSEAVNLEFEEPFPVAEALALLREAPGLQVVEDWERNHFPMPVEASGQDAVLVGRVREDLSCPGALDLWLSGDQIRKGAALNAVQIAEQLAGGRR</sequence>
<dbReference type="EMBL" id="BA000045">
    <property type="protein sequence ID" value="BAC88958.1"/>
    <property type="molecule type" value="Genomic_DNA"/>
</dbReference>
<dbReference type="GO" id="GO:0051287">
    <property type="term" value="F:NAD binding"/>
    <property type="evidence" value="ECO:0007669"/>
    <property type="project" value="InterPro"/>
</dbReference>
<dbReference type="KEGG" id="gvi:glr1017"/>
<dbReference type="HOGENOM" id="CLU_049966_0_1_3"/>
<dbReference type="EC" id="1.2.1.11" evidence="3 12"/>
<dbReference type="CDD" id="cd18131">
    <property type="entry name" value="ASADH_C_bac_euk_like"/>
    <property type="match status" value="1"/>
</dbReference>
<keyword evidence="5" id="KW-0791">Threonine biosynthesis</keyword>
<dbReference type="OrthoDB" id="9805684at2"/>
<dbReference type="FunCoup" id="Q7NLV2">
    <property type="interactions" value="286"/>
</dbReference>
<dbReference type="PIRSF" id="PIRSF000148">
    <property type="entry name" value="ASA_dh"/>
    <property type="match status" value="1"/>
</dbReference>
<evidence type="ECO:0000313" key="16">
    <source>
        <dbReference type="Proteomes" id="UP000000557"/>
    </source>
</evidence>
<evidence type="ECO:0000256" key="7">
    <source>
        <dbReference type="ARBA" id="ARBA00022915"/>
    </source>
</evidence>
<dbReference type="STRING" id="251221.gene:10758495"/>
<feature type="domain" description="Semialdehyde dehydrogenase NAD-binding" evidence="14">
    <location>
        <begin position="2"/>
        <end position="106"/>
    </location>
</feature>
<evidence type="ECO:0000256" key="4">
    <source>
        <dbReference type="ARBA" id="ARBA00022605"/>
    </source>
</evidence>
<evidence type="ECO:0000256" key="11">
    <source>
        <dbReference type="ARBA" id="ARBA00047891"/>
    </source>
</evidence>
<dbReference type="InterPro" id="IPR000534">
    <property type="entry name" value="Semialdehyde_DH_NAD-bd"/>
</dbReference>
<comment type="catalytic activity">
    <reaction evidence="11">
        <text>L-aspartate 4-semialdehyde + phosphate + NADP(+) = 4-phospho-L-aspartate + NADPH + H(+)</text>
        <dbReference type="Rhea" id="RHEA:24284"/>
        <dbReference type="ChEBI" id="CHEBI:15378"/>
        <dbReference type="ChEBI" id="CHEBI:43474"/>
        <dbReference type="ChEBI" id="CHEBI:57535"/>
        <dbReference type="ChEBI" id="CHEBI:57783"/>
        <dbReference type="ChEBI" id="CHEBI:58349"/>
        <dbReference type="ChEBI" id="CHEBI:537519"/>
        <dbReference type="EC" id="1.2.1.11"/>
    </reaction>
</comment>
<feature type="active site" description="Proton acceptor" evidence="13">
    <location>
        <position position="228"/>
    </location>
</feature>
<dbReference type="PATRIC" id="fig|251221.4.peg.1042"/>
<dbReference type="InParanoid" id="Q7NLV2"/>
<reference evidence="15 16" key="2">
    <citation type="journal article" date="2003" name="DNA Res.">
        <title>Complete genome structure of Gloeobacter violaceus PCC 7421, a cyanobacterium that lacks thylakoids (supplement).</title>
        <authorList>
            <person name="Nakamura Y."/>
            <person name="Kaneko T."/>
            <person name="Sato S."/>
            <person name="Mimuro M."/>
            <person name="Miyashita H."/>
            <person name="Tsuchiya T."/>
            <person name="Sasamoto S."/>
            <person name="Watanabe A."/>
            <person name="Kawashima K."/>
            <person name="Kishida Y."/>
            <person name="Kiyokawa C."/>
            <person name="Kohara M."/>
            <person name="Matsumoto M."/>
            <person name="Matsuno A."/>
            <person name="Nakazaki N."/>
            <person name="Shimpo S."/>
            <person name="Takeuchi C."/>
            <person name="Yamada M."/>
            <person name="Tabata S."/>
        </authorList>
    </citation>
    <scope>NUCLEOTIDE SEQUENCE [LARGE SCALE GENOMIC DNA]</scope>
    <source>
        <strain evidence="16">ATCC 29082 / PCC 7421</strain>
    </source>
</reference>